<reference evidence="2 3" key="1">
    <citation type="journal article" date="2016" name="Nat. Commun.">
        <title>Thousands of microbial genomes shed light on interconnected biogeochemical processes in an aquifer system.</title>
        <authorList>
            <person name="Anantharaman K."/>
            <person name="Brown C.T."/>
            <person name="Hug L.A."/>
            <person name="Sharon I."/>
            <person name="Castelle C.J."/>
            <person name="Probst A.J."/>
            <person name="Thomas B.C."/>
            <person name="Singh A."/>
            <person name="Wilkins M.J."/>
            <person name="Karaoz U."/>
            <person name="Brodie E.L."/>
            <person name="Williams K.H."/>
            <person name="Hubbard S.S."/>
            <person name="Banfield J.F."/>
        </authorList>
    </citation>
    <scope>NUCLEOTIDE SEQUENCE [LARGE SCALE GENOMIC DNA]</scope>
</reference>
<proteinExistence type="predicted"/>
<dbReference type="EMBL" id="MFUG01000016">
    <property type="protein sequence ID" value="OGI75694.1"/>
    <property type="molecule type" value="Genomic_DNA"/>
</dbReference>
<comment type="caution">
    <text evidence="2">The sequence shown here is derived from an EMBL/GenBank/DDBJ whole genome shotgun (WGS) entry which is preliminary data.</text>
</comment>
<accession>A0A1F6W1H0</accession>
<protein>
    <submittedName>
        <fullName evidence="2">Uncharacterized protein</fullName>
    </submittedName>
</protein>
<dbReference type="STRING" id="1801756.A3C67_02805"/>
<evidence type="ECO:0000313" key="2">
    <source>
        <dbReference type="EMBL" id="OGI75694.1"/>
    </source>
</evidence>
<feature type="region of interest" description="Disordered" evidence="1">
    <location>
        <begin position="1"/>
        <end position="20"/>
    </location>
</feature>
<evidence type="ECO:0000313" key="3">
    <source>
        <dbReference type="Proteomes" id="UP000179275"/>
    </source>
</evidence>
<feature type="compositionally biased region" description="Basic and acidic residues" evidence="1">
    <location>
        <begin position="1"/>
        <end position="19"/>
    </location>
</feature>
<dbReference type="AlphaFoldDB" id="A0A1F6W1H0"/>
<organism evidence="2 3">
    <name type="scientific">Candidatus Nomurabacteria bacterium RIFCSPHIGHO2_02_FULL_42_19</name>
    <dbReference type="NCBI Taxonomy" id="1801756"/>
    <lineage>
        <taxon>Bacteria</taxon>
        <taxon>Candidatus Nomuraibacteriota</taxon>
    </lineage>
</organism>
<dbReference type="Proteomes" id="UP000179275">
    <property type="component" value="Unassembled WGS sequence"/>
</dbReference>
<gene>
    <name evidence="2" type="ORF">A3C67_02805</name>
</gene>
<evidence type="ECO:0000256" key="1">
    <source>
        <dbReference type="SAM" id="MobiDB-lite"/>
    </source>
</evidence>
<name>A0A1F6W1H0_9BACT</name>
<sequence>MSPERGSPEDPKKKPEQKVATDTGIVLKLIEHINEPCTDEAGRNLRDFYIKEAKRVLPTLTNLEAKKTLKEVIQKYSV</sequence>